<evidence type="ECO:0000313" key="7">
    <source>
        <dbReference type="Proteomes" id="UP000657574"/>
    </source>
</evidence>
<evidence type="ECO:0000256" key="1">
    <source>
        <dbReference type="ARBA" id="ARBA00023015"/>
    </source>
</evidence>
<dbReference type="Gene3D" id="1.10.10.60">
    <property type="entry name" value="Homeodomain-like"/>
    <property type="match status" value="1"/>
</dbReference>
<sequence>MQYFYSVRYRIQSGRRSGLEYAAHMAGSRSVVMGRPREFDIDEALERAMQVFWERGYEGVSLTCLAKAMGITKPSLYAAFGDKKELFRKALERYTEGPADYGTRALEEPTARGVVEAILRGAVRTTTRPGGPAGCLGVQGALASSEVGRPAHDMLVEWRNASALRLEERFQRAVDEDDLPRDADPRRLARYVMSVSFGIAVQAASGLGRDELQDIADVALECWLPNRACDGRTRGVPAGTTQLDLTDLEAQAP</sequence>
<feature type="DNA-binding region" description="H-T-H motif" evidence="4">
    <location>
        <begin position="61"/>
        <end position="80"/>
    </location>
</feature>
<proteinExistence type="predicted"/>
<feature type="domain" description="HTH tetR-type" evidence="5">
    <location>
        <begin position="38"/>
        <end position="98"/>
    </location>
</feature>
<keyword evidence="3" id="KW-0804">Transcription</keyword>
<evidence type="ECO:0000313" key="6">
    <source>
        <dbReference type="EMBL" id="GGJ13089.1"/>
    </source>
</evidence>
<comment type="caution">
    <text evidence="6">The sequence shown here is derived from an EMBL/GenBank/DDBJ whole genome shotgun (WGS) entry which is preliminary data.</text>
</comment>
<keyword evidence="2 4" id="KW-0238">DNA-binding</keyword>
<dbReference type="PROSITE" id="PS50977">
    <property type="entry name" value="HTH_TETR_2"/>
    <property type="match status" value="1"/>
</dbReference>
<evidence type="ECO:0000256" key="3">
    <source>
        <dbReference type="ARBA" id="ARBA00023163"/>
    </source>
</evidence>
<dbReference type="InterPro" id="IPR023772">
    <property type="entry name" value="DNA-bd_HTH_TetR-type_CS"/>
</dbReference>
<protein>
    <submittedName>
        <fullName evidence="6">TetR family transcriptional regulator</fullName>
    </submittedName>
</protein>
<reference evidence="6" key="1">
    <citation type="journal article" date="2014" name="Int. J. Syst. Evol. Microbiol.">
        <title>Complete genome sequence of Corynebacterium casei LMG S-19264T (=DSM 44701T), isolated from a smear-ripened cheese.</title>
        <authorList>
            <consortium name="US DOE Joint Genome Institute (JGI-PGF)"/>
            <person name="Walter F."/>
            <person name="Albersmeier A."/>
            <person name="Kalinowski J."/>
            <person name="Ruckert C."/>
        </authorList>
    </citation>
    <scope>NUCLEOTIDE SEQUENCE</scope>
    <source>
        <strain evidence="6">JCM 3086</strain>
    </source>
</reference>
<dbReference type="PANTHER" id="PTHR47506">
    <property type="entry name" value="TRANSCRIPTIONAL REGULATORY PROTEIN"/>
    <property type="match status" value="1"/>
</dbReference>
<keyword evidence="7" id="KW-1185">Reference proteome</keyword>
<gene>
    <name evidence="6" type="ORF">GCM10010121_024320</name>
</gene>
<dbReference type="SUPFAM" id="SSF46689">
    <property type="entry name" value="Homeodomain-like"/>
    <property type="match status" value="1"/>
</dbReference>
<accession>A0A917NN31</accession>
<dbReference type="EMBL" id="BMQA01000006">
    <property type="protein sequence ID" value="GGJ13089.1"/>
    <property type="molecule type" value="Genomic_DNA"/>
</dbReference>
<organism evidence="6 7">
    <name type="scientific">Streptomyces brasiliensis</name>
    <dbReference type="NCBI Taxonomy" id="1954"/>
    <lineage>
        <taxon>Bacteria</taxon>
        <taxon>Bacillati</taxon>
        <taxon>Actinomycetota</taxon>
        <taxon>Actinomycetes</taxon>
        <taxon>Kitasatosporales</taxon>
        <taxon>Streptomycetaceae</taxon>
        <taxon>Streptomyces</taxon>
    </lineage>
</organism>
<dbReference type="InterPro" id="IPR036271">
    <property type="entry name" value="Tet_transcr_reg_TetR-rel_C_sf"/>
</dbReference>
<dbReference type="PRINTS" id="PR00455">
    <property type="entry name" value="HTHTETR"/>
</dbReference>
<dbReference type="Gene3D" id="1.10.357.10">
    <property type="entry name" value="Tetracycline Repressor, domain 2"/>
    <property type="match status" value="1"/>
</dbReference>
<dbReference type="Pfam" id="PF00440">
    <property type="entry name" value="TetR_N"/>
    <property type="match status" value="1"/>
</dbReference>
<dbReference type="GO" id="GO:0003677">
    <property type="term" value="F:DNA binding"/>
    <property type="evidence" value="ECO:0007669"/>
    <property type="project" value="UniProtKB-UniRule"/>
</dbReference>
<dbReference type="SUPFAM" id="SSF48498">
    <property type="entry name" value="Tetracyclin repressor-like, C-terminal domain"/>
    <property type="match status" value="1"/>
</dbReference>
<evidence type="ECO:0000259" key="5">
    <source>
        <dbReference type="PROSITE" id="PS50977"/>
    </source>
</evidence>
<evidence type="ECO:0000256" key="4">
    <source>
        <dbReference type="PROSITE-ProRule" id="PRU00335"/>
    </source>
</evidence>
<dbReference type="PANTHER" id="PTHR47506:SF1">
    <property type="entry name" value="HTH-TYPE TRANSCRIPTIONAL REGULATOR YJDC"/>
    <property type="match status" value="1"/>
</dbReference>
<dbReference type="InterPro" id="IPR009057">
    <property type="entry name" value="Homeodomain-like_sf"/>
</dbReference>
<dbReference type="AlphaFoldDB" id="A0A917NN31"/>
<dbReference type="PROSITE" id="PS01081">
    <property type="entry name" value="HTH_TETR_1"/>
    <property type="match status" value="1"/>
</dbReference>
<reference evidence="6" key="2">
    <citation type="submission" date="2020-09" db="EMBL/GenBank/DDBJ databases">
        <authorList>
            <person name="Sun Q."/>
            <person name="Ohkuma M."/>
        </authorList>
    </citation>
    <scope>NUCLEOTIDE SEQUENCE</scope>
    <source>
        <strain evidence="6">JCM 3086</strain>
    </source>
</reference>
<dbReference type="InterPro" id="IPR001647">
    <property type="entry name" value="HTH_TetR"/>
</dbReference>
<name>A0A917NN31_9ACTN</name>
<keyword evidence="1" id="KW-0805">Transcription regulation</keyword>
<dbReference type="Proteomes" id="UP000657574">
    <property type="component" value="Unassembled WGS sequence"/>
</dbReference>
<evidence type="ECO:0000256" key="2">
    <source>
        <dbReference type="ARBA" id="ARBA00023125"/>
    </source>
</evidence>